<dbReference type="Pfam" id="PF13173">
    <property type="entry name" value="AAA_14"/>
    <property type="match status" value="1"/>
</dbReference>
<keyword evidence="3" id="KW-0067">ATP-binding</keyword>
<dbReference type="Proteomes" id="UP001157379">
    <property type="component" value="Unassembled WGS sequence"/>
</dbReference>
<comment type="caution">
    <text evidence="3">The sequence shown here is derived from an EMBL/GenBank/DDBJ whole genome shotgun (WGS) entry which is preliminary data.</text>
</comment>
<feature type="domain" description="AAA" evidence="1">
    <location>
        <begin position="39"/>
        <end position="167"/>
    </location>
</feature>
<dbReference type="InterPro" id="IPR025420">
    <property type="entry name" value="DUF4143"/>
</dbReference>
<dbReference type="RefSeq" id="WP_228429014.1">
    <property type="nucleotide sequence ID" value="NZ_CP026729.1"/>
</dbReference>
<accession>A0AA43P8D7</accession>
<reference evidence="3" key="1">
    <citation type="submission" date="2022-09" db="EMBL/GenBank/DDBJ databases">
        <authorList>
            <person name="Orihara K."/>
        </authorList>
    </citation>
    <scope>NUCLEOTIDE SEQUENCE</scope>
    <source>
        <strain evidence="4">YIT 13057</strain>
        <strain evidence="3">YIT 13062</strain>
    </source>
</reference>
<proteinExistence type="predicted"/>
<dbReference type="PANTHER" id="PTHR33295">
    <property type="entry name" value="ATPASE"/>
    <property type="match status" value="1"/>
</dbReference>
<evidence type="ECO:0000313" key="4">
    <source>
        <dbReference type="EMBL" id="MDH7900573.1"/>
    </source>
</evidence>
<dbReference type="GO" id="GO:0005524">
    <property type="term" value="F:ATP binding"/>
    <property type="evidence" value="ECO:0007669"/>
    <property type="project" value="UniProtKB-KW"/>
</dbReference>
<dbReference type="PANTHER" id="PTHR33295:SF20">
    <property type="entry name" value="ATPASE"/>
    <property type="match status" value="1"/>
</dbReference>
<gene>
    <name evidence="4" type="ORF">OB936_10315</name>
    <name evidence="3" type="ORF">OB951_10750</name>
</gene>
<dbReference type="Pfam" id="PF13635">
    <property type="entry name" value="DUF4143"/>
    <property type="match status" value="1"/>
</dbReference>
<sequence>MDNINIISAGQRFHMVTSELIERPQYTDWLQRWKDRDVIKVITGLRRCGKSMVLELFRRSLVAKGIAESRIISINFESLDAHYPTDYQSLYDYIVERLQPNCTNYVFLDEVQHVEHFEKAADGLYVRDDVDLYITGSNANLLSSELATLLTGRYVELKMLPLSFSEYRNALQSTANDNALFDRYLTYGGLPYVTQLTEDRDIADYLGGVFNTILVADIAQRNPRMDMRAFNDVAAFLADNVGNLASLKSMSGGLAASGRRISPTTISGYIEEMVRNYLLFEATRYDLQGKAYLHSESKYYLGDMGFRFWLLGKRQGDLGHRIENVIYLELLRRYSTVSVGKLRGGEIDFVASDANGPHYYQVSQTVLDESTLARELAPLQTVRDNHPKTLLTLDTVGLGDYQGIQHRNILDWLLE</sequence>
<evidence type="ECO:0000313" key="5">
    <source>
        <dbReference type="Proteomes" id="UP001161916"/>
    </source>
</evidence>
<protein>
    <submittedName>
        <fullName evidence="3">ATP-binding protein</fullName>
    </submittedName>
</protein>
<dbReference type="EMBL" id="JAOPMH010000021">
    <property type="protein sequence ID" value="MDH7891061.1"/>
    <property type="molecule type" value="Genomic_DNA"/>
</dbReference>
<dbReference type="Proteomes" id="UP001161916">
    <property type="component" value="Unassembled WGS sequence"/>
</dbReference>
<evidence type="ECO:0000259" key="1">
    <source>
        <dbReference type="Pfam" id="PF13173"/>
    </source>
</evidence>
<dbReference type="EMBL" id="JAOPMD010000031">
    <property type="protein sequence ID" value="MDH7900573.1"/>
    <property type="molecule type" value="Genomic_DNA"/>
</dbReference>
<feature type="domain" description="DUF4143" evidence="2">
    <location>
        <begin position="217"/>
        <end position="356"/>
    </location>
</feature>
<organism evidence="3 5">
    <name type="scientific">Bifidobacterium catenulatum subsp. kashiwanohense</name>
    <dbReference type="NCBI Taxonomy" id="630129"/>
    <lineage>
        <taxon>Bacteria</taxon>
        <taxon>Bacillati</taxon>
        <taxon>Actinomycetota</taxon>
        <taxon>Actinomycetes</taxon>
        <taxon>Bifidobacteriales</taxon>
        <taxon>Bifidobacteriaceae</taxon>
        <taxon>Bifidobacterium</taxon>
    </lineage>
</organism>
<name>A0AA43P8D7_9BIFI</name>
<reference evidence="3" key="2">
    <citation type="journal article" date="2023" name="Gut Microbes">
        <title>Characterization of Bifidobacterium kashiwanohense that utilizes both milk- and plant-derived oligosaccharides.</title>
        <authorList>
            <person name="Orihara K."/>
            <person name="Yahagi K."/>
            <person name="Saito Y."/>
            <person name="Watanabe Y."/>
            <person name="Sasai T."/>
            <person name="Hara T."/>
            <person name="Tsukuda N."/>
            <person name="Oki K."/>
            <person name="Fujimoto J."/>
            <person name="Matsuki T."/>
        </authorList>
    </citation>
    <scope>NUCLEOTIDE SEQUENCE</scope>
    <source>
        <strain evidence="4">YIT 13057</strain>
        <strain evidence="3">YIT 13062</strain>
    </source>
</reference>
<dbReference type="InterPro" id="IPR027417">
    <property type="entry name" value="P-loop_NTPase"/>
</dbReference>
<dbReference type="InterPro" id="IPR041682">
    <property type="entry name" value="AAA_14"/>
</dbReference>
<keyword evidence="3" id="KW-0547">Nucleotide-binding</keyword>
<dbReference type="SUPFAM" id="SSF52540">
    <property type="entry name" value="P-loop containing nucleoside triphosphate hydrolases"/>
    <property type="match status" value="1"/>
</dbReference>
<evidence type="ECO:0000259" key="2">
    <source>
        <dbReference type="Pfam" id="PF13635"/>
    </source>
</evidence>
<evidence type="ECO:0000313" key="3">
    <source>
        <dbReference type="EMBL" id="MDH7891061.1"/>
    </source>
</evidence>
<dbReference type="AlphaFoldDB" id="A0AA43P8D7"/>